<feature type="transmembrane region" description="Helical" evidence="7">
    <location>
        <begin position="95"/>
        <end position="116"/>
    </location>
</feature>
<accession>A0A329QNJ8</accession>
<dbReference type="PANTHER" id="PTHR43124">
    <property type="entry name" value="PURINE EFFLUX PUMP PBUE"/>
    <property type="match status" value="1"/>
</dbReference>
<dbReference type="CDD" id="cd17324">
    <property type="entry name" value="MFS_NepI_like"/>
    <property type="match status" value="1"/>
</dbReference>
<evidence type="ECO:0000256" key="4">
    <source>
        <dbReference type="ARBA" id="ARBA00022692"/>
    </source>
</evidence>
<feature type="transmembrane region" description="Helical" evidence="7">
    <location>
        <begin position="160"/>
        <end position="181"/>
    </location>
</feature>
<keyword evidence="3" id="KW-1003">Cell membrane</keyword>
<dbReference type="Pfam" id="PF07690">
    <property type="entry name" value="MFS_1"/>
    <property type="match status" value="1"/>
</dbReference>
<feature type="transmembrane region" description="Helical" evidence="7">
    <location>
        <begin position="70"/>
        <end position="89"/>
    </location>
</feature>
<evidence type="ECO:0000256" key="7">
    <source>
        <dbReference type="SAM" id="Phobius"/>
    </source>
</evidence>
<evidence type="ECO:0000256" key="6">
    <source>
        <dbReference type="ARBA" id="ARBA00023136"/>
    </source>
</evidence>
<dbReference type="InterPro" id="IPR036259">
    <property type="entry name" value="MFS_trans_sf"/>
</dbReference>
<dbReference type="AlphaFoldDB" id="A0A329QNJ8"/>
<feature type="transmembrane region" description="Helical" evidence="7">
    <location>
        <begin position="352"/>
        <end position="371"/>
    </location>
</feature>
<dbReference type="SUPFAM" id="SSF103473">
    <property type="entry name" value="MFS general substrate transporter"/>
    <property type="match status" value="1"/>
</dbReference>
<dbReference type="PANTHER" id="PTHR43124:SF8">
    <property type="entry name" value="INNER MEMBRANE TRANSPORT PROTEIN YDHP"/>
    <property type="match status" value="1"/>
</dbReference>
<feature type="transmembrane region" description="Helical" evidence="7">
    <location>
        <begin position="262"/>
        <end position="282"/>
    </location>
</feature>
<protein>
    <submittedName>
        <fullName evidence="9">MFS transporter</fullName>
    </submittedName>
</protein>
<name>A0A329QNJ8_9BACL</name>
<evidence type="ECO:0000256" key="3">
    <source>
        <dbReference type="ARBA" id="ARBA00022475"/>
    </source>
</evidence>
<keyword evidence="2" id="KW-0813">Transport</keyword>
<reference evidence="9 10" key="1">
    <citation type="submission" date="2018-04" db="EMBL/GenBank/DDBJ databases">
        <title>Paenibacillus taichungensis Genome sequencing and assembly.</title>
        <authorList>
            <person name="Xu J."/>
            <person name="Rensing C."/>
            <person name="Mazhar H.S."/>
        </authorList>
    </citation>
    <scope>NUCLEOTIDE SEQUENCE [LARGE SCALE GENOMIC DNA]</scope>
    <source>
        <strain evidence="9 10">NC1</strain>
    </source>
</reference>
<dbReference type="EMBL" id="QEVW01000014">
    <property type="protein sequence ID" value="RAW12942.1"/>
    <property type="molecule type" value="Genomic_DNA"/>
</dbReference>
<dbReference type="InterPro" id="IPR011701">
    <property type="entry name" value="MFS"/>
</dbReference>
<feature type="transmembrane region" description="Helical" evidence="7">
    <location>
        <begin position="128"/>
        <end position="148"/>
    </location>
</feature>
<dbReference type="GO" id="GO:0022857">
    <property type="term" value="F:transmembrane transporter activity"/>
    <property type="evidence" value="ECO:0007669"/>
    <property type="project" value="InterPro"/>
</dbReference>
<dbReference type="InterPro" id="IPR020846">
    <property type="entry name" value="MFS_dom"/>
</dbReference>
<keyword evidence="4 7" id="KW-0812">Transmembrane</keyword>
<dbReference type="GO" id="GO:0005886">
    <property type="term" value="C:plasma membrane"/>
    <property type="evidence" value="ECO:0007669"/>
    <property type="project" value="UniProtKB-SubCell"/>
</dbReference>
<evidence type="ECO:0000256" key="5">
    <source>
        <dbReference type="ARBA" id="ARBA00022989"/>
    </source>
</evidence>
<feature type="transmembrane region" description="Helical" evidence="7">
    <location>
        <begin position="40"/>
        <end position="63"/>
    </location>
</feature>
<feature type="transmembrane region" description="Helical" evidence="7">
    <location>
        <begin position="235"/>
        <end position="255"/>
    </location>
</feature>
<dbReference type="InterPro" id="IPR050189">
    <property type="entry name" value="MFS_Efflux_Transporters"/>
</dbReference>
<comment type="subcellular location">
    <subcellularLocation>
        <location evidence="1">Cell membrane</location>
        <topology evidence="1">Multi-pass membrane protein</topology>
    </subcellularLocation>
</comment>
<organism evidence="9 10">
    <name type="scientific">Paenibacillus taichungensis</name>
    <dbReference type="NCBI Taxonomy" id="484184"/>
    <lineage>
        <taxon>Bacteria</taxon>
        <taxon>Bacillati</taxon>
        <taxon>Bacillota</taxon>
        <taxon>Bacilli</taxon>
        <taxon>Bacillales</taxon>
        <taxon>Paenibacillaceae</taxon>
        <taxon>Paenibacillus</taxon>
    </lineage>
</organism>
<feature type="transmembrane region" description="Helical" evidence="7">
    <location>
        <begin position="288"/>
        <end position="305"/>
    </location>
</feature>
<feature type="transmembrane region" description="Helical" evidence="7">
    <location>
        <begin position="202"/>
        <end position="223"/>
    </location>
</feature>
<evidence type="ECO:0000256" key="1">
    <source>
        <dbReference type="ARBA" id="ARBA00004651"/>
    </source>
</evidence>
<keyword evidence="6 7" id="KW-0472">Membrane</keyword>
<dbReference type="Gene3D" id="1.20.1250.20">
    <property type="entry name" value="MFS general substrate transporter like domains"/>
    <property type="match status" value="1"/>
</dbReference>
<evidence type="ECO:0000259" key="8">
    <source>
        <dbReference type="PROSITE" id="PS50850"/>
    </source>
</evidence>
<sequence>MPLAIYVLSLAIFCMTTSEFMVAGMMNTLAGEFGVSVSQVGYLITAFSAGMVVGGPLLTAALLNMPRKKAFIMLTGLFLAGQLLGAIAGSYEVMMASRIIAGVASSAAFGVSISISASLVEENQRGRAVSIIFGGLMIATVLGTPAATWVADAYGWRFSFWAVAILVLLSGVTALRLIPVLSRPEPTSLRHEMKSFRNRKLWAAYLTSFLIIGATFAAFSYFAPIFTELTGFSTSAVPLLFVVYGAATVVGNLITGRLADRYTMLILTIGLVLLTFGLLIFAIGVHTAAVVIPAVIIIGLAGVPMNPPMVARVIRTGGSGLMVNTVHTAIVTFGVVVGSSVGGLAISAGYGLVAPIWVGVVLALVGVISLLPYMRGSFKVKVVDMDIKH</sequence>
<dbReference type="Proteomes" id="UP000250642">
    <property type="component" value="Unassembled WGS sequence"/>
</dbReference>
<feature type="transmembrane region" description="Helical" evidence="7">
    <location>
        <begin position="326"/>
        <end position="346"/>
    </location>
</feature>
<gene>
    <name evidence="9" type="ORF">DC345_21945</name>
</gene>
<evidence type="ECO:0000313" key="9">
    <source>
        <dbReference type="EMBL" id="RAW12942.1"/>
    </source>
</evidence>
<comment type="caution">
    <text evidence="9">The sequence shown here is derived from an EMBL/GenBank/DDBJ whole genome shotgun (WGS) entry which is preliminary data.</text>
</comment>
<evidence type="ECO:0000256" key="2">
    <source>
        <dbReference type="ARBA" id="ARBA00022448"/>
    </source>
</evidence>
<keyword evidence="5 7" id="KW-1133">Transmembrane helix</keyword>
<feature type="domain" description="Major facilitator superfamily (MFS) profile" evidence="8">
    <location>
        <begin position="4"/>
        <end position="378"/>
    </location>
</feature>
<evidence type="ECO:0000313" key="10">
    <source>
        <dbReference type="Proteomes" id="UP000250642"/>
    </source>
</evidence>
<proteinExistence type="predicted"/>
<dbReference type="PROSITE" id="PS50850">
    <property type="entry name" value="MFS"/>
    <property type="match status" value="1"/>
</dbReference>
<dbReference type="RefSeq" id="WP_113054915.1">
    <property type="nucleotide sequence ID" value="NZ_QEVW01000014.1"/>
</dbReference>